<dbReference type="AlphaFoldDB" id="A0A2P2PA73"/>
<accession>A0A2P2PA73</accession>
<organism evidence="1">
    <name type="scientific">Rhizophora mucronata</name>
    <name type="common">Asiatic mangrove</name>
    <dbReference type="NCBI Taxonomy" id="61149"/>
    <lineage>
        <taxon>Eukaryota</taxon>
        <taxon>Viridiplantae</taxon>
        <taxon>Streptophyta</taxon>
        <taxon>Embryophyta</taxon>
        <taxon>Tracheophyta</taxon>
        <taxon>Spermatophyta</taxon>
        <taxon>Magnoliopsida</taxon>
        <taxon>eudicotyledons</taxon>
        <taxon>Gunneridae</taxon>
        <taxon>Pentapetalae</taxon>
        <taxon>rosids</taxon>
        <taxon>fabids</taxon>
        <taxon>Malpighiales</taxon>
        <taxon>Rhizophoraceae</taxon>
        <taxon>Rhizophora</taxon>
    </lineage>
</organism>
<evidence type="ECO:0000313" key="1">
    <source>
        <dbReference type="EMBL" id="MBX51521.1"/>
    </source>
</evidence>
<dbReference type="EMBL" id="GGEC01071037">
    <property type="protein sequence ID" value="MBX51521.1"/>
    <property type="molecule type" value="Transcribed_RNA"/>
</dbReference>
<protein>
    <submittedName>
        <fullName evidence="1">Uncharacterized protein</fullName>
    </submittedName>
</protein>
<sequence>MRKIKKEYGKLLIQIRI</sequence>
<proteinExistence type="predicted"/>
<name>A0A2P2PA73_RHIMU</name>
<reference evidence="1" key="1">
    <citation type="submission" date="2018-02" db="EMBL/GenBank/DDBJ databases">
        <title>Rhizophora mucronata_Transcriptome.</title>
        <authorList>
            <person name="Meera S.P."/>
            <person name="Sreeshan A."/>
            <person name="Augustine A."/>
        </authorList>
    </citation>
    <scope>NUCLEOTIDE SEQUENCE</scope>
    <source>
        <tissue evidence="1">Leaf</tissue>
    </source>
</reference>